<comment type="similarity">
    <text evidence="1">Belongs to the UPF0098 family.</text>
</comment>
<comment type="caution">
    <text evidence="2">The sequence shown here is derived from an EMBL/GenBank/DDBJ whole genome shotgun (WGS) entry which is preliminary data.</text>
</comment>
<reference evidence="2" key="1">
    <citation type="submission" date="2021-03" db="EMBL/GenBank/DDBJ databases">
        <title>A new species, PO-11, isolated from a karst cave deposit.</title>
        <authorList>
            <person name="Zhaoxiaoyong W."/>
        </authorList>
    </citation>
    <scope>NUCLEOTIDE SEQUENCE</scope>
    <source>
        <strain evidence="2">PO-11</strain>
    </source>
</reference>
<dbReference type="EMBL" id="JAFNLL010000015">
    <property type="protein sequence ID" value="MBO1268017.1"/>
    <property type="molecule type" value="Genomic_DNA"/>
</dbReference>
<dbReference type="PANTHER" id="PTHR30289:SF1">
    <property type="entry name" value="PEBP (PHOSPHATIDYLETHANOLAMINE-BINDING PROTEIN) FAMILY PROTEIN"/>
    <property type="match status" value="1"/>
</dbReference>
<dbReference type="InterPro" id="IPR008914">
    <property type="entry name" value="PEBP"/>
</dbReference>
<dbReference type="SUPFAM" id="SSF49777">
    <property type="entry name" value="PEBP-like"/>
    <property type="match status" value="1"/>
</dbReference>
<dbReference type="RefSeq" id="WP_207615815.1">
    <property type="nucleotide sequence ID" value="NZ_JAFNLL010000015.1"/>
</dbReference>
<dbReference type="Gene3D" id="3.90.280.10">
    <property type="entry name" value="PEBP-like"/>
    <property type="match status" value="1"/>
</dbReference>
<dbReference type="Pfam" id="PF01161">
    <property type="entry name" value="PBP"/>
    <property type="match status" value="1"/>
</dbReference>
<dbReference type="CDD" id="cd00865">
    <property type="entry name" value="PEBP_bact_arch"/>
    <property type="match status" value="1"/>
</dbReference>
<gene>
    <name evidence="2" type="ORF">J1902_08540</name>
</gene>
<evidence type="ECO:0000313" key="2">
    <source>
        <dbReference type="EMBL" id="MBO1268017.1"/>
    </source>
</evidence>
<name>A0A939KIV3_9MICC</name>
<organism evidence="2 3">
    <name type="scientific">Arthrobacter cavernae</name>
    <dbReference type="NCBI Taxonomy" id="2817681"/>
    <lineage>
        <taxon>Bacteria</taxon>
        <taxon>Bacillati</taxon>
        <taxon>Actinomycetota</taxon>
        <taxon>Actinomycetes</taxon>
        <taxon>Micrococcales</taxon>
        <taxon>Micrococcaceae</taxon>
        <taxon>Arthrobacter</taxon>
    </lineage>
</organism>
<evidence type="ECO:0000313" key="3">
    <source>
        <dbReference type="Proteomes" id="UP000664164"/>
    </source>
</evidence>
<sequence>MSKNLPYATSASIPSFRLHSSSFNDGATLPPAQTSARFGVAGGKDESPQLSWGPVPEGTKSLAVTVFDPDAPGGGFWHWAAAGIPAGTGSLAAGAGSPDGGMLPAGAFQLKNDAGFSGYLGAAPPRGHGPHRYVVAVHALDVADLGLGAGAPSSKLGPKLDQHTLGRAVITGRFER</sequence>
<accession>A0A939KIV3</accession>
<proteinExistence type="inferred from homology"/>
<dbReference type="PANTHER" id="PTHR30289">
    <property type="entry name" value="UNCHARACTERIZED PROTEIN YBCL-RELATED"/>
    <property type="match status" value="1"/>
</dbReference>
<dbReference type="AlphaFoldDB" id="A0A939KIV3"/>
<evidence type="ECO:0000256" key="1">
    <source>
        <dbReference type="ARBA" id="ARBA00007120"/>
    </source>
</evidence>
<keyword evidence="3" id="KW-1185">Reference proteome</keyword>
<dbReference type="NCBIfam" id="TIGR00481">
    <property type="entry name" value="YbhB/YbcL family Raf kinase inhibitor-like protein"/>
    <property type="match status" value="1"/>
</dbReference>
<dbReference type="InterPro" id="IPR005247">
    <property type="entry name" value="YbhB_YbcL/LppC-like"/>
</dbReference>
<dbReference type="Proteomes" id="UP000664164">
    <property type="component" value="Unassembled WGS sequence"/>
</dbReference>
<protein>
    <submittedName>
        <fullName evidence="2">YbhB/YbcL family Raf kinase inhibitor-like protein</fullName>
    </submittedName>
</protein>
<dbReference type="InterPro" id="IPR036610">
    <property type="entry name" value="PEBP-like_sf"/>
</dbReference>